<comment type="caution">
    <text evidence="3">The sequence shown here is derived from an EMBL/GenBank/DDBJ whole genome shotgun (WGS) entry which is preliminary data.</text>
</comment>
<dbReference type="Gene3D" id="3.40.50.2000">
    <property type="entry name" value="Glycogen Phosphorylase B"/>
    <property type="match status" value="2"/>
</dbReference>
<dbReference type="EMBL" id="JAALDL010000009">
    <property type="protein sequence ID" value="NGN98463.1"/>
    <property type="molecule type" value="Genomic_DNA"/>
</dbReference>
<evidence type="ECO:0000313" key="4">
    <source>
        <dbReference type="Proteomes" id="UP000473008"/>
    </source>
</evidence>
<feature type="domain" description="Glycosyltransferase subfamily 4-like N-terminal" evidence="2">
    <location>
        <begin position="66"/>
        <end position="199"/>
    </location>
</feature>
<dbReference type="GO" id="GO:0016758">
    <property type="term" value="F:hexosyltransferase activity"/>
    <property type="evidence" value="ECO:0007669"/>
    <property type="project" value="TreeGrafter"/>
</dbReference>
<name>A0A6M1R8K1_9GAMM</name>
<keyword evidence="3" id="KW-0808">Transferase</keyword>
<dbReference type="InterPro" id="IPR028098">
    <property type="entry name" value="Glyco_trans_4-like_N"/>
</dbReference>
<evidence type="ECO:0000259" key="1">
    <source>
        <dbReference type="Pfam" id="PF00534"/>
    </source>
</evidence>
<dbReference type="InterPro" id="IPR001296">
    <property type="entry name" value="Glyco_trans_1"/>
</dbReference>
<dbReference type="AlphaFoldDB" id="A0A6M1R8K1"/>
<organism evidence="3 4">
    <name type="scientific">Grimontia sedimenti</name>
    <dbReference type="NCBI Taxonomy" id="2711294"/>
    <lineage>
        <taxon>Bacteria</taxon>
        <taxon>Pseudomonadati</taxon>
        <taxon>Pseudomonadota</taxon>
        <taxon>Gammaproteobacteria</taxon>
        <taxon>Vibrionales</taxon>
        <taxon>Vibrionaceae</taxon>
        <taxon>Grimontia</taxon>
    </lineage>
</organism>
<accession>A0A6M1R8K1</accession>
<gene>
    <name evidence="3" type="ORF">G5S52_12635</name>
</gene>
<dbReference type="Pfam" id="PF13439">
    <property type="entry name" value="Glyco_transf_4"/>
    <property type="match status" value="1"/>
</dbReference>
<dbReference type="Pfam" id="PF00534">
    <property type="entry name" value="Glycos_transf_1"/>
    <property type="match status" value="1"/>
</dbReference>
<feature type="domain" description="Glycosyl transferase family 1" evidence="1">
    <location>
        <begin position="214"/>
        <end position="358"/>
    </location>
</feature>
<sequence>MKLLLLSFYYRPDLCAGSFRTTALVESLIDNEDLEIELITTYPNRYASFELDEQVSLHEVNKRLTVHRIELPSHKSGFIDQAKAFLVFYHRVMKIVSKNRYDIVFSTSSRLFTAFLGARISNKYRIPLYLDIRDLFIDTINDVFPKAINLLISPILKRIERYTFSSASHINLVSEGFRKYFSSYPNAEYTFFTNGIDDEFLQSSYNFDQYDIHSEKPIEILYAGNIGEGQGLHTIIPDLAKRLGDKYRITIVGDGGRKPLLEASVKEHSNVIILPPVKRDKLIEYYSNSDVLFLHLNDYDAFKKVLPSKIFEYAASGKPMLAGVGGYAAEFIQSEVVNAAVFPPSNASQAEKALRALKLGVATDRHSFKHKYRRENIMNRMAASILELPFKS</sequence>
<dbReference type="RefSeq" id="WP_165014043.1">
    <property type="nucleotide sequence ID" value="NZ_JAALDL010000009.1"/>
</dbReference>
<dbReference type="InterPro" id="IPR050194">
    <property type="entry name" value="Glycosyltransferase_grp1"/>
</dbReference>
<dbReference type="Proteomes" id="UP000473008">
    <property type="component" value="Unassembled WGS sequence"/>
</dbReference>
<evidence type="ECO:0000259" key="2">
    <source>
        <dbReference type="Pfam" id="PF13439"/>
    </source>
</evidence>
<dbReference type="SUPFAM" id="SSF53756">
    <property type="entry name" value="UDP-Glycosyltransferase/glycogen phosphorylase"/>
    <property type="match status" value="1"/>
</dbReference>
<dbReference type="PANTHER" id="PTHR45947:SF3">
    <property type="entry name" value="SULFOQUINOVOSYL TRANSFERASE SQD2"/>
    <property type="match status" value="1"/>
</dbReference>
<reference evidence="3 4" key="1">
    <citation type="submission" date="2020-02" db="EMBL/GenBank/DDBJ databases">
        <title>The draft genome of Grimontia sedimenta sp. nov., isolated from benthic sediments near coral reefs south of Kuwait.</title>
        <authorList>
            <person name="Mahmoud H.M."/>
            <person name="Jose L."/>
            <person name="Eapen S."/>
        </authorList>
    </citation>
    <scope>NUCLEOTIDE SEQUENCE [LARGE SCALE GENOMIC DNA]</scope>
    <source>
        <strain evidence="3 4">S25</strain>
    </source>
</reference>
<proteinExistence type="predicted"/>
<evidence type="ECO:0000313" key="3">
    <source>
        <dbReference type="EMBL" id="NGN98463.1"/>
    </source>
</evidence>
<dbReference type="CDD" id="cd03794">
    <property type="entry name" value="GT4_WbuB-like"/>
    <property type="match status" value="1"/>
</dbReference>
<dbReference type="PANTHER" id="PTHR45947">
    <property type="entry name" value="SULFOQUINOVOSYL TRANSFERASE SQD2"/>
    <property type="match status" value="1"/>
</dbReference>
<keyword evidence="4" id="KW-1185">Reference proteome</keyword>
<protein>
    <submittedName>
        <fullName evidence="3">Glycosyltransferase family 4 protein</fullName>
    </submittedName>
</protein>